<reference evidence="4" key="1">
    <citation type="submission" date="2016-10" db="EMBL/GenBank/DDBJ databases">
        <authorList>
            <person name="Varghese N."/>
            <person name="Submissions S."/>
        </authorList>
    </citation>
    <scope>NUCLEOTIDE SEQUENCE [LARGE SCALE GENOMIC DNA]</scope>
    <source>
        <strain evidence="4">DSM 43163</strain>
    </source>
</reference>
<feature type="region of interest" description="Disordered" evidence="1">
    <location>
        <begin position="124"/>
        <end position="154"/>
    </location>
</feature>
<sequence>MKTITSARPWLVAAGATAAVTAALVAGGLVIRQIAGPELRVNAVRDGAVLGRADLNRQILAIEAGEPGKVRARLDGRPLPLRIRGNRLMARLSPLTDGEHKLTVTAPGSLPLAAGTITRRFTVDTTPPSVKMDGLRTAGANGSTPHLRAPGLRRPFSLSGRVTDAVRVTSDGRPVKVRDGKFALVYKVPPDAVRITAYDAAGNRADHRVPVVVPHPEIRAVHVTAQAWASEPLRDRVLKMIREGRINTVQLDIKNEDGIVGYDSQVPLAQDVKAARPLYDARKTLDRLHGMKVRVIGRIVAFRDPQLGKASWLAGRRDRLVRAPDGGAYGAQSFTNIADPEVRRYNIDLAVEAARLGFDDILYDHVRRPDGPLKSMSFPGLKGSVEDSVASFLAEARRLVRPHGAFLGASVHGTAVIRPLEVGQDVTKIGRNVDYVSPMVYPSRWRAGEFGIKNPDADPQQTVYTSLLAFRKALQGTPAQVIPWLQDFSAGRPYGTAEVRAQIDAAARTGSRSFLLWDPSVRYHPDALRPGTTEKSA</sequence>
<accession>A0A1H6DWE0</accession>
<dbReference type="InterPro" id="IPR017853">
    <property type="entry name" value="GH"/>
</dbReference>
<dbReference type="Proteomes" id="UP000236723">
    <property type="component" value="Unassembled WGS sequence"/>
</dbReference>
<evidence type="ECO:0000259" key="2">
    <source>
        <dbReference type="Pfam" id="PF13200"/>
    </source>
</evidence>
<feature type="domain" description="DUF4015" evidence="2">
    <location>
        <begin position="220"/>
        <end position="523"/>
    </location>
</feature>
<dbReference type="InterPro" id="IPR025275">
    <property type="entry name" value="DUF4015"/>
</dbReference>
<gene>
    <name evidence="3" type="ORF">SAMN04489712_1238</name>
</gene>
<protein>
    <recommendedName>
        <fullName evidence="2">DUF4015 domain-containing protein</fullName>
    </recommendedName>
</protein>
<dbReference type="OrthoDB" id="9774125at2"/>
<evidence type="ECO:0000313" key="4">
    <source>
        <dbReference type="Proteomes" id="UP000236723"/>
    </source>
</evidence>
<evidence type="ECO:0000256" key="1">
    <source>
        <dbReference type="SAM" id="MobiDB-lite"/>
    </source>
</evidence>
<dbReference type="RefSeq" id="WP_103943620.1">
    <property type="nucleotide sequence ID" value="NZ_FNVO01000023.1"/>
</dbReference>
<organism evidence="3 4">
    <name type="scientific">Thermomonospora echinospora</name>
    <dbReference type="NCBI Taxonomy" id="1992"/>
    <lineage>
        <taxon>Bacteria</taxon>
        <taxon>Bacillati</taxon>
        <taxon>Actinomycetota</taxon>
        <taxon>Actinomycetes</taxon>
        <taxon>Streptosporangiales</taxon>
        <taxon>Thermomonosporaceae</taxon>
        <taxon>Thermomonospora</taxon>
    </lineage>
</organism>
<dbReference type="Pfam" id="PF13200">
    <property type="entry name" value="DUF4015"/>
    <property type="match status" value="1"/>
</dbReference>
<dbReference type="EMBL" id="FNVO01000023">
    <property type="protein sequence ID" value="SEG89043.1"/>
    <property type="molecule type" value="Genomic_DNA"/>
</dbReference>
<dbReference type="SUPFAM" id="SSF51445">
    <property type="entry name" value="(Trans)glycosidases"/>
    <property type="match status" value="1"/>
</dbReference>
<proteinExistence type="predicted"/>
<name>A0A1H6DWE0_9ACTN</name>
<keyword evidence="4" id="KW-1185">Reference proteome</keyword>
<dbReference type="AlphaFoldDB" id="A0A1H6DWE0"/>
<evidence type="ECO:0000313" key="3">
    <source>
        <dbReference type="EMBL" id="SEG89043.1"/>
    </source>
</evidence>